<feature type="compositionally biased region" description="Basic and acidic residues" evidence="1">
    <location>
        <begin position="294"/>
        <end position="330"/>
    </location>
</feature>
<feature type="non-terminal residue" evidence="2">
    <location>
        <position position="330"/>
    </location>
</feature>
<feature type="compositionally biased region" description="Low complexity" evidence="1">
    <location>
        <begin position="82"/>
        <end position="97"/>
    </location>
</feature>
<feature type="compositionally biased region" description="Pro residues" evidence="1">
    <location>
        <begin position="123"/>
        <end position="140"/>
    </location>
</feature>
<accession>A0ABQ6MG38</accession>
<gene>
    <name evidence="2" type="ORF">TeGR_g5248</name>
</gene>
<reference evidence="2 3" key="1">
    <citation type="journal article" date="2023" name="Commun. Biol.">
        <title>Genome analysis of Parmales, the sister group of diatoms, reveals the evolutionary specialization of diatoms from phago-mixotrophs to photoautotrophs.</title>
        <authorList>
            <person name="Ban H."/>
            <person name="Sato S."/>
            <person name="Yoshikawa S."/>
            <person name="Yamada K."/>
            <person name="Nakamura Y."/>
            <person name="Ichinomiya M."/>
            <person name="Sato N."/>
            <person name="Blanc-Mathieu R."/>
            <person name="Endo H."/>
            <person name="Kuwata A."/>
            <person name="Ogata H."/>
        </authorList>
    </citation>
    <scope>NUCLEOTIDE SEQUENCE [LARGE SCALE GENOMIC DNA]</scope>
</reference>
<feature type="region of interest" description="Disordered" evidence="1">
    <location>
        <begin position="264"/>
        <end position="330"/>
    </location>
</feature>
<protein>
    <submittedName>
        <fullName evidence="2">Uncharacterized protein</fullName>
    </submittedName>
</protein>
<feature type="compositionally biased region" description="Basic and acidic residues" evidence="1">
    <location>
        <begin position="98"/>
        <end position="110"/>
    </location>
</feature>
<organism evidence="2 3">
    <name type="scientific">Tetraparma gracilis</name>
    <dbReference type="NCBI Taxonomy" id="2962635"/>
    <lineage>
        <taxon>Eukaryota</taxon>
        <taxon>Sar</taxon>
        <taxon>Stramenopiles</taxon>
        <taxon>Ochrophyta</taxon>
        <taxon>Bolidophyceae</taxon>
        <taxon>Parmales</taxon>
        <taxon>Triparmaceae</taxon>
        <taxon>Tetraparma</taxon>
    </lineage>
</organism>
<dbReference type="Proteomes" id="UP001165060">
    <property type="component" value="Unassembled WGS sequence"/>
</dbReference>
<feature type="compositionally biased region" description="Basic and acidic residues" evidence="1">
    <location>
        <begin position="264"/>
        <end position="283"/>
    </location>
</feature>
<proteinExistence type="predicted"/>
<evidence type="ECO:0000313" key="2">
    <source>
        <dbReference type="EMBL" id="GMI25419.1"/>
    </source>
</evidence>
<feature type="region of interest" description="Disordered" evidence="1">
    <location>
        <begin position="1"/>
        <end position="152"/>
    </location>
</feature>
<sequence>MARRVFASVLSEADLSPQRSPVRTLHPSMSGVFSIQEEDEENTPSQHPNKADPAPGGGKAALLSLVSASTVSPRTAYSQGLEEGSSPSAKRSSAGRSSAEHAAEHAADKKTPRKIFTALKESSPPPAAPSAPSPPAPAAPAPSMQAPALHSSLSNVKSFARAGAGVERTVESIRQSNQSINEALNNVREAKALAASRRRAATAKIKADRQAEKEEALAFNASEAAMKSELLKLRGDVGMEMIRAKAGRDKDARARKMNAIVREGEFKRERERSGKAKLKETEAHRKRMSMAARADLRENHAEGEQRMAVERDRERRRLHDEAAAAAEAKR</sequence>
<evidence type="ECO:0000256" key="1">
    <source>
        <dbReference type="SAM" id="MobiDB-lite"/>
    </source>
</evidence>
<comment type="caution">
    <text evidence="2">The sequence shown here is derived from an EMBL/GenBank/DDBJ whole genome shotgun (WGS) entry which is preliminary data.</text>
</comment>
<keyword evidence="3" id="KW-1185">Reference proteome</keyword>
<feature type="compositionally biased region" description="Low complexity" evidence="1">
    <location>
        <begin position="60"/>
        <end position="69"/>
    </location>
</feature>
<dbReference type="EMBL" id="BRYB01002786">
    <property type="protein sequence ID" value="GMI25419.1"/>
    <property type="molecule type" value="Genomic_DNA"/>
</dbReference>
<name>A0ABQ6MG38_9STRA</name>
<evidence type="ECO:0000313" key="3">
    <source>
        <dbReference type="Proteomes" id="UP001165060"/>
    </source>
</evidence>